<dbReference type="Proteomes" id="UP001159363">
    <property type="component" value="Chromosome 11"/>
</dbReference>
<feature type="compositionally biased region" description="Basic and acidic residues" evidence="1">
    <location>
        <begin position="378"/>
        <end position="400"/>
    </location>
</feature>
<feature type="region of interest" description="Disordered" evidence="1">
    <location>
        <begin position="334"/>
        <end position="400"/>
    </location>
</feature>
<evidence type="ECO:0000256" key="1">
    <source>
        <dbReference type="SAM" id="MobiDB-lite"/>
    </source>
</evidence>
<evidence type="ECO:0000313" key="2">
    <source>
        <dbReference type="EMBL" id="KAJ8870943.1"/>
    </source>
</evidence>
<protein>
    <submittedName>
        <fullName evidence="2">Uncharacterized protein</fullName>
    </submittedName>
</protein>
<feature type="compositionally biased region" description="Basic and acidic residues" evidence="1">
    <location>
        <begin position="356"/>
        <end position="367"/>
    </location>
</feature>
<dbReference type="EMBL" id="JARBHB010000012">
    <property type="protein sequence ID" value="KAJ8870943.1"/>
    <property type="molecule type" value="Genomic_DNA"/>
</dbReference>
<keyword evidence="3" id="KW-1185">Reference proteome</keyword>
<name>A0ABQ9GGC9_9NEOP</name>
<sequence>MDYTSPIALLEIGCYDCPLGSSHKLLSNGRSQTSMYNIPEFSLRPPNNANSAVSTRGATTLHALRLEAMGHLMLVTMLPLLLLRLAPGRREPYGHGVSLSAILDLLNFHLNQHRSVVLSYSVLGIKRATHHRHNGPYHTGHYLVNDSVQYWPVVNQWRAKLVLTQSNDPFAIRSVTDCARARRYVEVCRRPAEALWQLATGSRGNYTAKYMDIALAAAYRFHHDLCSLVQRDLVKSADEQLLVYSYVQGPAKVLLRGYSSASCKLSLTKPGRSHQRDNAPDSMTAVKWGVSAASWVRIWLDIVAPVAERVWQTPHERAPDTVFAHARRVTRGFASSHLPSPGRRAHEGPCQGGEGGETKTRGRDVGWRRRGNGGMEALDARAGAECKTGSEEQGNVRDVRPRDRKLARNFYIFPPRERVRRGEEKERERVDWRGRNEQYLSRADALLQAKRGCVAVKSNDVLHALNTSLLHCSLLQNIFAFSPVAYNVTKVSKYTGRKLHMSRKTVWCIQAPLVKSQDHTLTWHSCQLIEEEKRGAEKNPGKDITCTRAWECSPALRTRGSNYLDVPAFKALFAIARSEAMWRHAEPARDESASDKPIRSKNVEKKKSKFCQERDAILGVMASRYCEDGLRGPDAWQSVLNDETIRRSSSRFTCENASHARRGRNENFEEFSGKQLFTKIKVSTRLSCTTGLARCAAVEPDLRSQTACPLRRASRRLIHGGWLVSRSGLSSGIEGGGGEGRHPHVQQAIHFEGHRRSKGQPALPPTIRPRATNAPPLIPPGVATVAGKHPPICHPNFTA</sequence>
<accession>A0ABQ9GGC9</accession>
<organism evidence="2 3">
    <name type="scientific">Dryococelus australis</name>
    <dbReference type="NCBI Taxonomy" id="614101"/>
    <lineage>
        <taxon>Eukaryota</taxon>
        <taxon>Metazoa</taxon>
        <taxon>Ecdysozoa</taxon>
        <taxon>Arthropoda</taxon>
        <taxon>Hexapoda</taxon>
        <taxon>Insecta</taxon>
        <taxon>Pterygota</taxon>
        <taxon>Neoptera</taxon>
        <taxon>Polyneoptera</taxon>
        <taxon>Phasmatodea</taxon>
        <taxon>Verophasmatodea</taxon>
        <taxon>Anareolatae</taxon>
        <taxon>Phasmatidae</taxon>
        <taxon>Eurycanthinae</taxon>
        <taxon>Dryococelus</taxon>
    </lineage>
</organism>
<gene>
    <name evidence="2" type="ORF">PR048_027245</name>
</gene>
<comment type="caution">
    <text evidence="2">The sequence shown here is derived from an EMBL/GenBank/DDBJ whole genome shotgun (WGS) entry which is preliminary data.</text>
</comment>
<evidence type="ECO:0000313" key="3">
    <source>
        <dbReference type="Proteomes" id="UP001159363"/>
    </source>
</evidence>
<proteinExistence type="predicted"/>
<feature type="region of interest" description="Disordered" evidence="1">
    <location>
        <begin position="752"/>
        <end position="799"/>
    </location>
</feature>
<reference evidence="2 3" key="1">
    <citation type="submission" date="2023-02" db="EMBL/GenBank/DDBJ databases">
        <title>LHISI_Scaffold_Assembly.</title>
        <authorList>
            <person name="Stuart O.P."/>
            <person name="Cleave R."/>
            <person name="Magrath M.J.L."/>
            <person name="Mikheyev A.S."/>
        </authorList>
    </citation>
    <scope>NUCLEOTIDE SEQUENCE [LARGE SCALE GENOMIC DNA]</scope>
    <source>
        <strain evidence="2">Daus_M_001</strain>
        <tissue evidence="2">Leg muscle</tissue>
    </source>
</reference>